<proteinExistence type="predicted"/>
<protein>
    <submittedName>
        <fullName evidence="2">Acetyltransferase</fullName>
    </submittedName>
</protein>
<dbReference type="Proteomes" id="UP001224926">
    <property type="component" value="Chromosome"/>
</dbReference>
<dbReference type="GeneID" id="84214211"/>
<evidence type="ECO:0000259" key="1">
    <source>
        <dbReference type="SMART" id="SM01006"/>
    </source>
</evidence>
<dbReference type="PANTHER" id="PTHR31438:SF1">
    <property type="entry name" value="LYSINE N-ACYLTRANSFERASE C17G9.06C-RELATED"/>
    <property type="match status" value="1"/>
</dbReference>
<feature type="domain" description="Acyltransferase MbtK/IucB-like conserved" evidence="1">
    <location>
        <begin position="34"/>
        <end position="81"/>
    </location>
</feature>
<evidence type="ECO:0000313" key="2">
    <source>
        <dbReference type="EMBL" id="WMT09881.1"/>
    </source>
</evidence>
<dbReference type="GO" id="GO:0016410">
    <property type="term" value="F:N-acyltransferase activity"/>
    <property type="evidence" value="ECO:0007669"/>
    <property type="project" value="TreeGrafter"/>
</dbReference>
<dbReference type="Gene3D" id="3.40.630.30">
    <property type="match status" value="1"/>
</dbReference>
<dbReference type="InterPro" id="IPR016181">
    <property type="entry name" value="Acyl_CoA_acyltransferase"/>
</dbReference>
<dbReference type="SMART" id="SM01006">
    <property type="entry name" value="AlcB"/>
    <property type="match status" value="1"/>
</dbReference>
<organism evidence="2 3">
    <name type="scientific">Natrinema thermotolerans</name>
    <dbReference type="NCBI Taxonomy" id="121872"/>
    <lineage>
        <taxon>Archaea</taxon>
        <taxon>Methanobacteriati</taxon>
        <taxon>Methanobacteriota</taxon>
        <taxon>Stenosarchaea group</taxon>
        <taxon>Halobacteria</taxon>
        <taxon>Halobacteriales</taxon>
        <taxon>Natrialbaceae</taxon>
        <taxon>Natrinema</taxon>
    </lineage>
</organism>
<dbReference type="GO" id="GO:0019290">
    <property type="term" value="P:siderophore biosynthetic process"/>
    <property type="evidence" value="ECO:0007669"/>
    <property type="project" value="InterPro"/>
</dbReference>
<dbReference type="RefSeq" id="WP_049965346.1">
    <property type="nucleotide sequence ID" value="NZ_CP101873.1"/>
</dbReference>
<keyword evidence="3" id="KW-1185">Reference proteome</keyword>
<accession>A0AAF0PFR4</accession>
<dbReference type="Pfam" id="PF13523">
    <property type="entry name" value="Acetyltransf_8"/>
    <property type="match status" value="1"/>
</dbReference>
<gene>
    <name evidence="2" type="ORF">NP511_09680</name>
</gene>
<name>A0AAF0PFR4_9EURY</name>
<sequence length="221" mass="25286">MTARTPERGPHATAVAEYDFEYYDRTIDRHIGFRPVDLERDLGRLHAWLGSDHVKPSWDLDEPLPEFRETLREKLADDHQSLYIGCLDHVPMSYWERYWVAEDDLAAYYDAEPADQGIHLLLGPPEYVGEGDAIPLLRAMTAFQFSHPETDRVVGEPDARNDAVLTVAQQCGFEFRRQFEFPEEEKTANLVVCTRERFEREVCPPTADGAAASPTEVDDDD</sequence>
<evidence type="ECO:0000313" key="3">
    <source>
        <dbReference type="Proteomes" id="UP001224926"/>
    </source>
</evidence>
<dbReference type="SUPFAM" id="SSF55729">
    <property type="entry name" value="Acyl-CoA N-acyltransferases (Nat)"/>
    <property type="match status" value="1"/>
</dbReference>
<dbReference type="PANTHER" id="PTHR31438">
    <property type="entry name" value="LYSINE N-ACYLTRANSFERASE C17G9.06C-RELATED"/>
    <property type="match status" value="1"/>
</dbReference>
<dbReference type="InterPro" id="IPR019432">
    <property type="entry name" value="Acyltransferase_MbtK/IucB-like"/>
</dbReference>
<dbReference type="GeneID" id="39861887"/>
<reference evidence="2 3" key="1">
    <citation type="submission" date="2022-07" db="EMBL/GenBank/DDBJ databases">
        <title>Two temperate virus in Haloterrigena jeotgali A29.</title>
        <authorList>
            <person name="Deng X."/>
        </authorList>
    </citation>
    <scope>NUCLEOTIDE SEQUENCE [LARGE SCALE GENOMIC DNA]</scope>
    <source>
        <strain evidence="2 3">A29</strain>
    </source>
</reference>
<dbReference type="AlphaFoldDB" id="A0AAF0PFR4"/>
<dbReference type="EMBL" id="CP101873">
    <property type="protein sequence ID" value="WMT09881.1"/>
    <property type="molecule type" value="Genomic_DNA"/>
</dbReference>